<dbReference type="PANTHER" id="PTHR43243:SF24">
    <property type="entry name" value="CATIONIC AMINO ACID TRANSPORT INTEGRAL MEMBRANE PROTEIN ROCE-RELATED"/>
    <property type="match status" value="1"/>
</dbReference>
<keyword evidence="3 5" id="KW-1133">Transmembrane helix</keyword>
<evidence type="ECO:0000256" key="1">
    <source>
        <dbReference type="ARBA" id="ARBA00004141"/>
    </source>
</evidence>
<feature type="transmembrane region" description="Helical" evidence="5">
    <location>
        <begin position="159"/>
        <end position="177"/>
    </location>
</feature>
<protein>
    <submittedName>
        <fullName evidence="6">Amino acid permease</fullName>
    </submittedName>
</protein>
<keyword evidence="7" id="KW-1185">Reference proteome</keyword>
<feature type="transmembrane region" description="Helical" evidence="5">
    <location>
        <begin position="417"/>
        <end position="438"/>
    </location>
</feature>
<dbReference type="InterPro" id="IPR002293">
    <property type="entry name" value="AA/rel_permease1"/>
</dbReference>
<feature type="transmembrane region" description="Helical" evidence="5">
    <location>
        <begin position="311"/>
        <end position="337"/>
    </location>
</feature>
<evidence type="ECO:0000256" key="2">
    <source>
        <dbReference type="ARBA" id="ARBA00022692"/>
    </source>
</evidence>
<reference evidence="7" key="1">
    <citation type="journal article" date="2019" name="Int. J. Syst. Evol. Microbiol.">
        <title>The Global Catalogue of Microorganisms (GCM) 10K type strain sequencing project: providing services to taxonomists for standard genome sequencing and annotation.</title>
        <authorList>
            <consortium name="The Broad Institute Genomics Platform"/>
            <consortium name="The Broad Institute Genome Sequencing Center for Infectious Disease"/>
            <person name="Wu L."/>
            <person name="Ma J."/>
        </authorList>
    </citation>
    <scope>NUCLEOTIDE SEQUENCE [LARGE SCALE GENOMIC DNA]</scope>
    <source>
        <strain evidence="7">KLKA75</strain>
    </source>
</reference>
<evidence type="ECO:0000256" key="3">
    <source>
        <dbReference type="ARBA" id="ARBA00022989"/>
    </source>
</evidence>
<feature type="transmembrane region" description="Helical" evidence="5">
    <location>
        <begin position="107"/>
        <end position="131"/>
    </location>
</feature>
<feature type="transmembrane region" description="Helical" evidence="5">
    <location>
        <begin position="34"/>
        <end position="54"/>
    </location>
</feature>
<dbReference type="PANTHER" id="PTHR43243">
    <property type="entry name" value="INNER MEMBRANE TRANSPORTER YGJI-RELATED"/>
    <property type="match status" value="1"/>
</dbReference>
<dbReference type="Pfam" id="PF13520">
    <property type="entry name" value="AA_permease_2"/>
    <property type="match status" value="1"/>
</dbReference>
<dbReference type="PIRSF" id="PIRSF006060">
    <property type="entry name" value="AA_transporter"/>
    <property type="match status" value="1"/>
</dbReference>
<feature type="transmembrane region" description="Helical" evidence="5">
    <location>
        <begin position="358"/>
        <end position="379"/>
    </location>
</feature>
<feature type="transmembrane region" description="Helical" evidence="5">
    <location>
        <begin position="189"/>
        <end position="209"/>
    </location>
</feature>
<evidence type="ECO:0000313" key="7">
    <source>
        <dbReference type="Proteomes" id="UP001595872"/>
    </source>
</evidence>
<comment type="subcellular location">
    <subcellularLocation>
        <location evidence="1">Membrane</location>
        <topology evidence="1">Multi-pass membrane protein</topology>
    </subcellularLocation>
</comment>
<keyword evidence="4 5" id="KW-0472">Membrane</keyword>
<keyword evidence="2 5" id="KW-0812">Transmembrane</keyword>
<dbReference type="Gene3D" id="1.20.1740.10">
    <property type="entry name" value="Amino acid/polyamine transporter I"/>
    <property type="match status" value="1"/>
</dbReference>
<evidence type="ECO:0000256" key="5">
    <source>
        <dbReference type="SAM" id="Phobius"/>
    </source>
</evidence>
<evidence type="ECO:0000313" key="6">
    <source>
        <dbReference type="EMBL" id="MFC4909248.1"/>
    </source>
</evidence>
<gene>
    <name evidence="6" type="ORF">ACFPCY_18140</name>
</gene>
<feature type="transmembrane region" description="Helical" evidence="5">
    <location>
        <begin position="221"/>
        <end position="239"/>
    </location>
</feature>
<feature type="transmembrane region" description="Helical" evidence="5">
    <location>
        <begin position="385"/>
        <end position="405"/>
    </location>
</feature>
<dbReference type="RefSeq" id="WP_378256607.1">
    <property type="nucleotide sequence ID" value="NZ_JBHSIT010000005.1"/>
</dbReference>
<comment type="caution">
    <text evidence="6">The sequence shown here is derived from an EMBL/GenBank/DDBJ whole genome shotgun (WGS) entry which is preliminary data.</text>
</comment>
<evidence type="ECO:0000256" key="4">
    <source>
        <dbReference type="ARBA" id="ARBA00023136"/>
    </source>
</evidence>
<feature type="transmembrane region" description="Helical" evidence="5">
    <location>
        <begin position="444"/>
        <end position="460"/>
    </location>
</feature>
<accession>A0ABV9U149</accession>
<dbReference type="Proteomes" id="UP001595872">
    <property type="component" value="Unassembled WGS sequence"/>
</dbReference>
<feature type="transmembrane region" description="Helical" evidence="5">
    <location>
        <begin position="60"/>
        <end position="86"/>
    </location>
</feature>
<name>A0ABV9U149_9ACTN</name>
<sequence length="484" mass="50978">MSTRGTLHGLFRTKPVDVIVAEGGEGELSRSMSLLQLTMFSVGATLGTGIFVVLGEAVPLAGPAVVLAFVVAAVTALFSALSYAELAGTIPVSGSSYSYAYATMGELVAWVCGWCLLLEYAVSVSAVAVGWGQYLNDFFNQTFGFTLPDAISNPPGSGGYVNVPAIVVVMLAMLLLLRGASESARVNTVMVLLKIGVLVFFCAVAFTAFKGGNLKPFAPMGWAGIQAAGSKVFFSYIGFDAASTAGEEARNPKRDLPLAIIGSLVIVTVVYVAVGLAAVGGMRWTEFKEGETEASLSVVLERATNTSWPGAVLSLGAVVAIASVVLSVMYGQTRILFAMSRDGLVPRIFQRVSPRHRVPVANTLIVSGFIALLAAAIPLGKLADATSIGTLFAFGLVNIGVMVLRRTRPDLPRSFRTPLFPVTPLLGVLFCAGLIFTLDGVTQRIFLAWMVVGLVVYFLYSRRHSLLGRNAARTATATTQKGAP</sequence>
<dbReference type="EMBL" id="JBHSIT010000005">
    <property type="protein sequence ID" value="MFC4909248.1"/>
    <property type="molecule type" value="Genomic_DNA"/>
</dbReference>
<proteinExistence type="predicted"/>
<feature type="transmembrane region" description="Helical" evidence="5">
    <location>
        <begin position="259"/>
        <end position="279"/>
    </location>
</feature>
<organism evidence="6 7">
    <name type="scientific">Actinomadura gamaensis</name>
    <dbReference type="NCBI Taxonomy" id="1763541"/>
    <lineage>
        <taxon>Bacteria</taxon>
        <taxon>Bacillati</taxon>
        <taxon>Actinomycetota</taxon>
        <taxon>Actinomycetes</taxon>
        <taxon>Streptosporangiales</taxon>
        <taxon>Thermomonosporaceae</taxon>
        <taxon>Actinomadura</taxon>
    </lineage>
</organism>